<proteinExistence type="inferred from homology"/>
<feature type="transmembrane region" description="Helical" evidence="12">
    <location>
        <begin position="441"/>
        <end position="460"/>
    </location>
</feature>
<feature type="region of interest" description="Disordered" evidence="11">
    <location>
        <begin position="87"/>
        <end position="115"/>
    </location>
</feature>
<gene>
    <name evidence="13" type="ORF">Pmar_PMAR011564</name>
</gene>
<keyword evidence="9 12" id="KW-0472">Membrane</keyword>
<feature type="region of interest" description="Disordered" evidence="11">
    <location>
        <begin position="355"/>
        <end position="389"/>
    </location>
</feature>
<dbReference type="GO" id="GO:0005789">
    <property type="term" value="C:endoplasmic reticulum membrane"/>
    <property type="evidence" value="ECO:0007669"/>
    <property type="project" value="UniProtKB-SubCell"/>
</dbReference>
<reference evidence="13 14" key="1">
    <citation type="submission" date="2008-07" db="EMBL/GenBank/DDBJ databases">
        <authorList>
            <person name="El-Sayed N."/>
            <person name="Caler E."/>
            <person name="Inman J."/>
            <person name="Amedeo P."/>
            <person name="Hass B."/>
            <person name="Wortman J."/>
        </authorList>
    </citation>
    <scope>NUCLEOTIDE SEQUENCE [LARGE SCALE GENOMIC DNA]</scope>
    <source>
        <strain evidence="14">ATCC 50983 / TXsc</strain>
    </source>
</reference>
<evidence type="ECO:0000256" key="4">
    <source>
        <dbReference type="ARBA" id="ARBA00022679"/>
    </source>
</evidence>
<keyword evidence="4" id="KW-0808">Transferase</keyword>
<evidence type="ECO:0000256" key="2">
    <source>
        <dbReference type="ARBA" id="ARBA00010794"/>
    </source>
</evidence>
<protein>
    <recommendedName>
        <fullName evidence="3">dolichol kinase</fullName>
        <ecNumber evidence="3">2.7.1.108</ecNumber>
    </recommendedName>
</protein>
<feature type="transmembrane region" description="Helical" evidence="12">
    <location>
        <begin position="646"/>
        <end position="668"/>
    </location>
</feature>
<comment type="similarity">
    <text evidence="2">Belongs to the polyprenol kinase family.</text>
</comment>
<feature type="compositionally biased region" description="Low complexity" evidence="11">
    <location>
        <begin position="92"/>
        <end position="105"/>
    </location>
</feature>
<dbReference type="RefSeq" id="XP_002773720.1">
    <property type="nucleotide sequence ID" value="XM_002773674.1"/>
</dbReference>
<feature type="transmembrane region" description="Helical" evidence="12">
    <location>
        <begin position="712"/>
        <end position="741"/>
    </location>
</feature>
<dbReference type="GO" id="GO:0004168">
    <property type="term" value="F:dolichol kinase activity"/>
    <property type="evidence" value="ECO:0007669"/>
    <property type="project" value="UniProtKB-EC"/>
</dbReference>
<name>C5LC53_PERM5</name>
<feature type="coiled-coil region" evidence="10">
    <location>
        <begin position="133"/>
        <end position="167"/>
    </location>
</feature>
<dbReference type="AlphaFoldDB" id="C5LC53"/>
<dbReference type="Proteomes" id="UP000007800">
    <property type="component" value="Unassembled WGS sequence"/>
</dbReference>
<organism evidence="14">
    <name type="scientific">Perkinsus marinus (strain ATCC 50983 / TXsc)</name>
    <dbReference type="NCBI Taxonomy" id="423536"/>
    <lineage>
        <taxon>Eukaryota</taxon>
        <taxon>Sar</taxon>
        <taxon>Alveolata</taxon>
        <taxon>Perkinsozoa</taxon>
        <taxon>Perkinsea</taxon>
        <taxon>Perkinsida</taxon>
        <taxon>Perkinsidae</taxon>
        <taxon>Perkinsus</taxon>
    </lineage>
</organism>
<sequence length="743" mass="82681">MNISEGNEWRERPVREQVGRLQGLLGDDKTSAQWRQLDCRLGDCLEEAKLSMTRLAETTAHGLALYLQDGQPKIPQPRGRCVELAATSSEGITSDISESPVSSSAVEEETPSESPFNAAVYSRAPEIDEDVLKRMAENRVDEVERELEALAAVHEREQRKEEEEEEDFPIDGFKLGVGEVEERSSKWACKPHEESDDEDRRRWIFTRTPRVHLKDPNRAADRSTHGLVGRWTIVGTGCHRFSSGELQFVSLMLPTACGRLRLETPSCCWCGIRHYHKFVRPEAPNQDNLKKTITRELQPIAFEMQNDKNAGNYLYDKHYWGYICSPKFEGKTYKEMKDMLKDLLERCEMGEGRCRFKLEPPKPPREHPHDDTLPKRAPRGVPSASDSRHYRPGRTVLVCGISEDLLANRFTRLESGLLAQLAACGSIAITRHSTLSSVPSAWTAMLASTLVLFGCLLMLARLDLSPRRIQSPLYSLLLSAVYLLSRSICSERAERSIAALVEYIGTPSHCTTLFWWGLAILIGVGGTQLTESVHVFGQGSRGTIIVRKLFHLLAVVLFQPVVISDPEFLGFSQFIALGLFIVLEALRVYHTHLKIVKKLSGYLVQYLDGKDPSDGGIIFTHISLLLGLSIPVWFELGYSSEFSVLRASAGILSVGVGDAMAACVGVTVRGPKIPGAERRTIAGLIGFVVSAMGYGLAVMTGGDWAMMWRRSGMAICATAFLECYITSIDNLVLPVYMLALLAF</sequence>
<dbReference type="PANTHER" id="PTHR13205:SF15">
    <property type="entry name" value="DOLICHOL KINASE"/>
    <property type="match status" value="1"/>
</dbReference>
<dbReference type="OrthoDB" id="446277at2759"/>
<feature type="transmembrane region" description="Helical" evidence="12">
    <location>
        <begin position="568"/>
        <end position="589"/>
    </location>
</feature>
<dbReference type="InterPro" id="IPR032974">
    <property type="entry name" value="Polypren_kinase"/>
</dbReference>
<evidence type="ECO:0000256" key="1">
    <source>
        <dbReference type="ARBA" id="ARBA00004477"/>
    </source>
</evidence>
<evidence type="ECO:0000256" key="5">
    <source>
        <dbReference type="ARBA" id="ARBA00022692"/>
    </source>
</evidence>
<keyword evidence="6" id="KW-0418">Kinase</keyword>
<evidence type="ECO:0000256" key="11">
    <source>
        <dbReference type="SAM" id="MobiDB-lite"/>
    </source>
</evidence>
<keyword evidence="10" id="KW-0175">Coiled coil</keyword>
<evidence type="ECO:0000256" key="3">
    <source>
        <dbReference type="ARBA" id="ARBA00012132"/>
    </source>
</evidence>
<keyword evidence="7" id="KW-0256">Endoplasmic reticulum</keyword>
<dbReference type="OMA" id="IAFEMQN"/>
<comment type="subcellular location">
    <subcellularLocation>
        <location evidence="1">Endoplasmic reticulum membrane</location>
        <topology evidence="1">Multi-pass membrane protein</topology>
    </subcellularLocation>
</comment>
<evidence type="ECO:0000256" key="12">
    <source>
        <dbReference type="SAM" id="Phobius"/>
    </source>
</evidence>
<dbReference type="EMBL" id="GG680918">
    <property type="protein sequence ID" value="EER05536.1"/>
    <property type="molecule type" value="Genomic_DNA"/>
</dbReference>
<dbReference type="GeneID" id="9042058"/>
<keyword evidence="14" id="KW-1185">Reference proteome</keyword>
<feature type="compositionally biased region" description="Basic and acidic residues" evidence="11">
    <location>
        <begin position="355"/>
        <end position="374"/>
    </location>
</feature>
<keyword evidence="8 12" id="KW-1133">Transmembrane helix</keyword>
<feature type="transmembrane region" description="Helical" evidence="12">
    <location>
        <begin position="615"/>
        <end position="634"/>
    </location>
</feature>
<feature type="transmembrane region" description="Helical" evidence="12">
    <location>
        <begin position="680"/>
        <end position="700"/>
    </location>
</feature>
<evidence type="ECO:0000256" key="8">
    <source>
        <dbReference type="ARBA" id="ARBA00022989"/>
    </source>
</evidence>
<feature type="transmembrane region" description="Helical" evidence="12">
    <location>
        <begin position="545"/>
        <end position="562"/>
    </location>
</feature>
<dbReference type="PANTHER" id="PTHR13205">
    <property type="entry name" value="TRANSMEMBRANE PROTEIN 15-RELATED"/>
    <property type="match status" value="1"/>
</dbReference>
<evidence type="ECO:0000313" key="13">
    <source>
        <dbReference type="EMBL" id="EER05536.1"/>
    </source>
</evidence>
<dbReference type="InParanoid" id="C5LC53"/>
<evidence type="ECO:0000313" key="14">
    <source>
        <dbReference type="Proteomes" id="UP000007800"/>
    </source>
</evidence>
<evidence type="ECO:0000256" key="7">
    <source>
        <dbReference type="ARBA" id="ARBA00022824"/>
    </source>
</evidence>
<accession>C5LC53</accession>
<evidence type="ECO:0000256" key="9">
    <source>
        <dbReference type="ARBA" id="ARBA00023136"/>
    </source>
</evidence>
<evidence type="ECO:0000256" key="6">
    <source>
        <dbReference type="ARBA" id="ARBA00022777"/>
    </source>
</evidence>
<keyword evidence="5 12" id="KW-0812">Transmembrane</keyword>
<dbReference type="GO" id="GO:0043048">
    <property type="term" value="P:dolichyl monophosphate biosynthetic process"/>
    <property type="evidence" value="ECO:0007669"/>
    <property type="project" value="TreeGrafter"/>
</dbReference>
<evidence type="ECO:0000256" key="10">
    <source>
        <dbReference type="SAM" id="Coils"/>
    </source>
</evidence>
<dbReference type="EC" id="2.7.1.108" evidence="3"/>